<dbReference type="Proteomes" id="UP000193067">
    <property type="component" value="Unassembled WGS sequence"/>
</dbReference>
<keyword evidence="2" id="KW-1185">Reference proteome</keyword>
<proteinExistence type="predicted"/>
<reference evidence="1 2" key="1">
    <citation type="journal article" date="2015" name="Biotechnol. Biofuels">
        <title>Enhanced degradation of softwood versus hardwood by the white-rot fungus Pycnoporus coccineus.</title>
        <authorList>
            <person name="Couturier M."/>
            <person name="Navarro D."/>
            <person name="Chevret D."/>
            <person name="Henrissat B."/>
            <person name="Piumi F."/>
            <person name="Ruiz-Duenas F.J."/>
            <person name="Martinez A.T."/>
            <person name="Grigoriev I.V."/>
            <person name="Riley R."/>
            <person name="Lipzen A."/>
            <person name="Berrin J.G."/>
            <person name="Master E.R."/>
            <person name="Rosso M.N."/>
        </authorList>
    </citation>
    <scope>NUCLEOTIDE SEQUENCE [LARGE SCALE GENOMIC DNA]</scope>
    <source>
        <strain evidence="1 2">BRFM310</strain>
    </source>
</reference>
<evidence type="ECO:0000313" key="1">
    <source>
        <dbReference type="EMBL" id="OSD03689.1"/>
    </source>
</evidence>
<dbReference type="OrthoDB" id="2977329at2759"/>
<evidence type="ECO:0000313" key="2">
    <source>
        <dbReference type="Proteomes" id="UP000193067"/>
    </source>
</evidence>
<dbReference type="EMBL" id="KZ084099">
    <property type="protein sequence ID" value="OSD03689.1"/>
    <property type="molecule type" value="Genomic_DNA"/>
</dbReference>
<sequence length="440" mass="50329">MDNTLNCISREFGISFSERRSRVDLRKSISRIWQATKRFTRRSQTLPSTPGNTNQTLPERWRLPLELLEQIIDNLCFDIATLRCCALVCHALVYRSRRYLFHTILIQEKNFTRFVFLIIQQPHITGFVRDVYFEAGGDAFSNLGRQPSTIVRVFALVIAPRLPNVLRLTVKDVSFTQDVVEMLDPSFPQLCALSLFDCWFTCHGNLETLVRNHPRVHTLRCGRLCSLHGADSPAADQTRTPLQMRALKVTEAYAPTPLTLMPWLVNYVQPEKFTYTLYRLSQVAKLNQTISGYASMRHLHIIFYHWRKGDTDAVIESPQVMELTPHYPPSLTTLTLDAKLHSLLLVVHLLARLDPHSFTRLQTVNIIAHVRADEIENIEYEAWAGMDQTLSVLLSLGAVNFTNSCQDPSHVEEGSVAIMARLRVLSVRNMLSFAAEKPRE</sequence>
<accession>A0A1Y2IRC2</accession>
<organism evidence="1 2">
    <name type="scientific">Trametes coccinea (strain BRFM310)</name>
    <name type="common">Pycnoporus coccineus</name>
    <dbReference type="NCBI Taxonomy" id="1353009"/>
    <lineage>
        <taxon>Eukaryota</taxon>
        <taxon>Fungi</taxon>
        <taxon>Dikarya</taxon>
        <taxon>Basidiomycota</taxon>
        <taxon>Agaricomycotina</taxon>
        <taxon>Agaricomycetes</taxon>
        <taxon>Polyporales</taxon>
        <taxon>Polyporaceae</taxon>
        <taxon>Trametes</taxon>
    </lineage>
</organism>
<dbReference type="STRING" id="1353009.A0A1Y2IRC2"/>
<protein>
    <recommendedName>
        <fullName evidence="3">F-box domain-containing protein</fullName>
    </recommendedName>
</protein>
<evidence type="ECO:0008006" key="3">
    <source>
        <dbReference type="Google" id="ProtNLM"/>
    </source>
</evidence>
<gene>
    <name evidence="1" type="ORF">PYCCODRAFT_1408751</name>
</gene>
<name>A0A1Y2IRC2_TRAC3</name>
<dbReference type="AlphaFoldDB" id="A0A1Y2IRC2"/>